<evidence type="ECO:0000313" key="2">
    <source>
        <dbReference type="EMBL" id="ODJ87297.1"/>
    </source>
</evidence>
<feature type="region of interest" description="Disordered" evidence="1">
    <location>
        <begin position="120"/>
        <end position="145"/>
    </location>
</feature>
<keyword evidence="3" id="KW-1185">Reference proteome</keyword>
<dbReference type="OrthoDB" id="3212305at2"/>
<dbReference type="Proteomes" id="UP000094769">
    <property type="component" value="Unassembled WGS sequence"/>
</dbReference>
<accession>A0A7Z1AEX6</accession>
<dbReference type="SUPFAM" id="SSF52172">
    <property type="entry name" value="CheY-like"/>
    <property type="match status" value="1"/>
</dbReference>
<dbReference type="RefSeq" id="WP_069125418.1">
    <property type="nucleotide sequence ID" value="NZ_MARB01000013.1"/>
</dbReference>
<gene>
    <name evidence="2" type="ORF">CODIS_25490</name>
</gene>
<reference evidence="2 3" key="1">
    <citation type="submission" date="2016-06" db="EMBL/GenBank/DDBJ databases">
        <title>Genome sequence of endosymbiont of Candidatus Endolucinida thiodiazotropha.</title>
        <authorList>
            <person name="Poehlein A."/>
            <person name="Koenig S."/>
            <person name="Heiden S.E."/>
            <person name="Thuermer A."/>
            <person name="Voget S."/>
            <person name="Daniel R."/>
            <person name="Markert S."/>
            <person name="Gros O."/>
            <person name="Schweder T."/>
        </authorList>
    </citation>
    <scope>NUCLEOTIDE SEQUENCE [LARGE SCALE GENOMIC DNA]</scope>
    <source>
        <strain evidence="2 3">COS</strain>
    </source>
</reference>
<proteinExistence type="predicted"/>
<organism evidence="2 3">
    <name type="scientific">Candidatus Thiodiazotropha endolucinida</name>
    <dbReference type="NCBI Taxonomy" id="1655433"/>
    <lineage>
        <taxon>Bacteria</taxon>
        <taxon>Pseudomonadati</taxon>
        <taxon>Pseudomonadota</taxon>
        <taxon>Gammaproteobacteria</taxon>
        <taxon>Chromatiales</taxon>
        <taxon>Sedimenticolaceae</taxon>
        <taxon>Candidatus Thiodiazotropha</taxon>
    </lineage>
</organism>
<dbReference type="EMBL" id="MARB01000013">
    <property type="protein sequence ID" value="ODJ87297.1"/>
    <property type="molecule type" value="Genomic_DNA"/>
</dbReference>
<sequence length="403" mass="45596">MSARNDQKLFKIALLGVSDRDMAMLELFLQGQNKDKYTIVPEQQAQLCILDLDSLNGKKLLQHQRNRYPHRPILALSVRDQEIDGVQFLRKPIKVDLLKTIIDFYRNEPIHKNVDNETKTPVKVQKVESPPKPSVQPITTGQPDTEEKRIPVGFAANDTQNAVRNLETLTRITHECCGTENSTDLANGADRDKLFYDSQNLFQHILETAIARCRKDAYPIALHLPGGKSITLLPKASVALTDLSDSRLRPRCLMAVKPDEIRFENPRVSETNLLRLSKQTPQNMDALLWKVTLWSARGRLPLNTDIHAPVHLRQWPNLTRLLSISPFLRIAALWSRTPVSLVQTADTLGMEARYVCAFYSACHNLGLVRFQSIPGGEEMVQMQKAEPSRKGLLGRILNHLRAA</sequence>
<name>A0A7Z1AEX6_9GAMM</name>
<protein>
    <submittedName>
        <fullName evidence="2">Uncharacterized protein</fullName>
    </submittedName>
</protein>
<dbReference type="InterPro" id="IPR011006">
    <property type="entry name" value="CheY-like_superfamily"/>
</dbReference>
<dbReference type="AlphaFoldDB" id="A0A7Z1AEX6"/>
<evidence type="ECO:0000256" key="1">
    <source>
        <dbReference type="SAM" id="MobiDB-lite"/>
    </source>
</evidence>
<evidence type="ECO:0000313" key="3">
    <source>
        <dbReference type="Proteomes" id="UP000094769"/>
    </source>
</evidence>
<comment type="caution">
    <text evidence="2">The sequence shown here is derived from an EMBL/GenBank/DDBJ whole genome shotgun (WGS) entry which is preliminary data.</text>
</comment>